<dbReference type="Proteomes" id="UP000292447">
    <property type="component" value="Chromosome V"/>
</dbReference>
<dbReference type="EMBL" id="CP034460">
    <property type="protein sequence ID" value="QBM89868.1"/>
    <property type="molecule type" value="Genomic_DNA"/>
</dbReference>
<reference evidence="3" key="1">
    <citation type="submission" date="2019-03" db="EMBL/GenBank/DDBJ databases">
        <title>Snf2 controls pulcherriminic acid biosynthesis and connects pigmentation and antifungal activity of the yeast Metschnikowia pulcherrima.</title>
        <authorList>
            <person name="Gore-Lloyd D."/>
            <person name="Sumann I."/>
            <person name="Brachmann A.O."/>
            <person name="Schneeberger K."/>
            <person name="Ortiz-Merino R.A."/>
            <person name="Moreno-Beltran M."/>
            <person name="Schlaefli M."/>
            <person name="Kirner P."/>
            <person name="Santos Kron A."/>
            <person name="Wolfe K.H."/>
            <person name="Piel J."/>
            <person name="Ahrens C.H."/>
            <person name="Henk D."/>
            <person name="Freimoser F.M."/>
        </authorList>
    </citation>
    <scope>NUCLEOTIDE SEQUENCE [LARGE SCALE GENOMIC DNA]</scope>
    <source>
        <strain evidence="3">APC 1.2</strain>
    </source>
</reference>
<keyword evidence="3" id="KW-1185">Reference proteome</keyword>
<feature type="region of interest" description="Disordered" evidence="1">
    <location>
        <begin position="1"/>
        <end position="22"/>
    </location>
</feature>
<gene>
    <name evidence="2" type="ORF">METSCH_E01020</name>
</gene>
<dbReference type="AlphaFoldDB" id="A0A4P6XUI2"/>
<name>A0A4P6XUI2_9ASCO</name>
<evidence type="ECO:0000313" key="2">
    <source>
        <dbReference type="EMBL" id="QBM89868.1"/>
    </source>
</evidence>
<evidence type="ECO:0000313" key="3">
    <source>
        <dbReference type="Proteomes" id="UP000292447"/>
    </source>
</evidence>
<proteinExistence type="predicted"/>
<protein>
    <submittedName>
        <fullName evidence="2">Uncharacterized protein</fullName>
    </submittedName>
</protein>
<organism evidence="2 3">
    <name type="scientific">Metschnikowia aff. pulcherrima</name>
    <dbReference type="NCBI Taxonomy" id="2163413"/>
    <lineage>
        <taxon>Eukaryota</taxon>
        <taxon>Fungi</taxon>
        <taxon>Dikarya</taxon>
        <taxon>Ascomycota</taxon>
        <taxon>Saccharomycotina</taxon>
        <taxon>Pichiomycetes</taxon>
        <taxon>Metschnikowiaceae</taxon>
        <taxon>Metschnikowia</taxon>
    </lineage>
</organism>
<evidence type="ECO:0000256" key="1">
    <source>
        <dbReference type="SAM" id="MobiDB-lite"/>
    </source>
</evidence>
<accession>A0A4P6XUI2</accession>
<sequence>MLQPLVTGPSVSEKPPSEVWSPARTPISRHGLLNIRSSVAPFCSDSHSCPKTHPHLISGKSIFTTLSIIKAHISLRCIKKLHSRKSHQVLPPAQRRNYRTRQLSLKHTQKHRHPVIPYLAPFLTQLRNLRASVHLLPIVASPFSLLSAGCASPRRK</sequence>